<keyword evidence="9" id="KW-1185">Reference proteome</keyword>
<evidence type="ECO:0000313" key="9">
    <source>
        <dbReference type="Proteomes" id="UP000652074"/>
    </source>
</evidence>
<reference evidence="8 9" key="1">
    <citation type="submission" date="2019-12" db="EMBL/GenBank/DDBJ databases">
        <title>Comparative genomics gives insights into the taxonomy of the Azoarcus-Aromatoleum group and reveals separate origins of nif in the plant-associated Azoarcus and non-plant-associated Aromatoleum sub-groups.</title>
        <authorList>
            <person name="Lafos M."/>
            <person name="Maluk M."/>
            <person name="Batista M."/>
            <person name="Junghare M."/>
            <person name="Carmona M."/>
            <person name="Faoro H."/>
            <person name="Cruz L.M."/>
            <person name="Battistoni F."/>
            <person name="De Souza E."/>
            <person name="Pedrosa F."/>
            <person name="Chen W.-M."/>
            <person name="Poole P.S."/>
            <person name="Dixon R.A."/>
            <person name="James E.K."/>
        </authorList>
    </citation>
    <scope>NUCLEOTIDE SEQUENCE [LARGE SCALE GENOMIC DNA]</scope>
    <source>
        <strain evidence="8 9">ToN1</strain>
    </source>
</reference>
<dbReference type="EMBL" id="WTVR01000017">
    <property type="protein sequence ID" value="NMF88878.1"/>
    <property type="molecule type" value="Genomic_DNA"/>
</dbReference>
<dbReference type="Proteomes" id="UP000652074">
    <property type="component" value="Unassembled WGS sequence"/>
</dbReference>
<dbReference type="Pfam" id="PF13193">
    <property type="entry name" value="AMP-binding_C"/>
    <property type="match status" value="1"/>
</dbReference>
<name>A0ABX1MM92_9RHOO</name>
<organism evidence="8 9">
    <name type="scientific">Aromatoleum petrolei</name>
    <dbReference type="NCBI Taxonomy" id="76116"/>
    <lineage>
        <taxon>Bacteria</taxon>
        <taxon>Pseudomonadati</taxon>
        <taxon>Pseudomonadota</taxon>
        <taxon>Betaproteobacteria</taxon>
        <taxon>Rhodocyclales</taxon>
        <taxon>Rhodocyclaceae</taxon>
        <taxon>Aromatoleum</taxon>
    </lineage>
</organism>
<keyword evidence="3" id="KW-0547">Nucleotide-binding</keyword>
<accession>A0ABX1MM92</accession>
<dbReference type="InterPro" id="IPR032387">
    <property type="entry name" value="ACAS_N"/>
</dbReference>
<keyword evidence="2 8" id="KW-0436">Ligase</keyword>
<protein>
    <submittedName>
        <fullName evidence="8">Acetoacetate--CoA ligase</fullName>
        <ecNumber evidence="8">6.2.1.16</ecNumber>
    </submittedName>
</protein>
<evidence type="ECO:0000256" key="2">
    <source>
        <dbReference type="ARBA" id="ARBA00022598"/>
    </source>
</evidence>
<dbReference type="PANTHER" id="PTHR42921">
    <property type="entry name" value="ACETOACETYL-COA SYNTHETASE"/>
    <property type="match status" value="1"/>
</dbReference>
<dbReference type="InterPro" id="IPR005914">
    <property type="entry name" value="Acac_CoA_synth"/>
</dbReference>
<dbReference type="PANTHER" id="PTHR42921:SF1">
    <property type="entry name" value="ACETOACETYL-COA SYNTHETASE"/>
    <property type="match status" value="1"/>
</dbReference>
<proteinExistence type="inferred from homology"/>
<evidence type="ECO:0000256" key="4">
    <source>
        <dbReference type="ARBA" id="ARBA00022840"/>
    </source>
</evidence>
<sequence>MNKEFDDRPLWTPRPDQIAATGMAAFTERIRRAAGLQLADYDALHDWSVRHSTDFWREVWDFGGVIGERGARELIEGSRMPGAQWFPDARLNFAENLLRDSSNEKALVFWGEDKVKRSMTRAELRAEVARFAAALREAGVRPHDRVAAYMPNLPETLVAMLATASLGATFTSASPDFGVQGVLDRFGQTEPKVLIACDGYWYNGKPIDVLGKLGDIVRQLPSAHRVVVVPYLAGEETPALSAVPGAVTYADFLAPHAAATEPQYERLPFNHPLYVMYSSGTTGVPKCIVHGAGCTLLQHLKEHKLHADVREGDRLFYFTTCGWMMWNWLVSGLAAGATLMLYDGNPFVDDGRVLWDYAEQERITHFGTSAKYIETLGKSALRPAESHDLSALRAVLSTGSPLAPQGFDFVYESIKADVQLASISGGTDIVSCFVLGNPTMPVWRGEIQCRGLGMAVEVWDDEGRPVAGEKGELVCTKPFPCMPIGFWNDPDGAKYRAAYFERFDNVWCHGDFCEITVHGGLVIHGRSDATLNPGGVRIGTAEIYRQVERLPEILESIVIGQDWPPQDPTDVRVVLFVRLREGIALDEALIARIKQAIRDNATPRHVPARIVQVNDIPRTKSGKLVELAVRNVVHHRAVKNIEALANPEALDLFKGRAELAS</sequence>
<dbReference type="Pfam" id="PF16177">
    <property type="entry name" value="ACAS_N"/>
    <property type="match status" value="1"/>
</dbReference>
<dbReference type="Gene3D" id="3.40.50.12780">
    <property type="entry name" value="N-terminal domain of ligase-like"/>
    <property type="match status" value="1"/>
</dbReference>
<evidence type="ECO:0000259" key="6">
    <source>
        <dbReference type="Pfam" id="PF13193"/>
    </source>
</evidence>
<evidence type="ECO:0000256" key="1">
    <source>
        <dbReference type="ARBA" id="ARBA00006432"/>
    </source>
</evidence>
<dbReference type="NCBIfam" id="TIGR01217">
    <property type="entry name" value="ac_ac_CoA_syn"/>
    <property type="match status" value="1"/>
</dbReference>
<dbReference type="Gene3D" id="3.30.300.30">
    <property type="match status" value="1"/>
</dbReference>
<dbReference type="NCBIfam" id="NF002937">
    <property type="entry name" value="PRK03584.1"/>
    <property type="match status" value="1"/>
</dbReference>
<dbReference type="InterPro" id="IPR042099">
    <property type="entry name" value="ANL_N_sf"/>
</dbReference>
<dbReference type="PROSITE" id="PS00455">
    <property type="entry name" value="AMP_BINDING"/>
    <property type="match status" value="1"/>
</dbReference>
<dbReference type="GO" id="GO:0030729">
    <property type="term" value="F:acetoacetate-CoA ligase activity"/>
    <property type="evidence" value="ECO:0007669"/>
    <property type="project" value="UniProtKB-EC"/>
</dbReference>
<feature type="domain" description="AMP-dependent synthetase/ligase" evidence="5">
    <location>
        <begin position="103"/>
        <end position="478"/>
    </location>
</feature>
<evidence type="ECO:0000259" key="7">
    <source>
        <dbReference type="Pfam" id="PF16177"/>
    </source>
</evidence>
<dbReference type="SUPFAM" id="SSF56801">
    <property type="entry name" value="Acetyl-CoA synthetase-like"/>
    <property type="match status" value="1"/>
</dbReference>
<feature type="domain" description="AMP-binding enzyme C-terminal" evidence="6">
    <location>
        <begin position="549"/>
        <end position="623"/>
    </location>
</feature>
<gene>
    <name evidence="8" type="ORF">GPA26_10380</name>
</gene>
<dbReference type="CDD" id="cd05943">
    <property type="entry name" value="AACS"/>
    <property type="match status" value="1"/>
</dbReference>
<evidence type="ECO:0000256" key="3">
    <source>
        <dbReference type="ARBA" id="ARBA00022741"/>
    </source>
</evidence>
<dbReference type="Pfam" id="PF00501">
    <property type="entry name" value="AMP-binding"/>
    <property type="match status" value="1"/>
</dbReference>
<feature type="domain" description="Acetyl-coenzyme A synthetase N-terminal" evidence="7">
    <location>
        <begin position="41"/>
        <end position="96"/>
    </location>
</feature>
<dbReference type="EC" id="6.2.1.16" evidence="8"/>
<evidence type="ECO:0000313" key="8">
    <source>
        <dbReference type="EMBL" id="NMF88878.1"/>
    </source>
</evidence>
<keyword evidence="4" id="KW-0067">ATP-binding</keyword>
<comment type="caution">
    <text evidence="8">The sequence shown here is derived from an EMBL/GenBank/DDBJ whole genome shotgun (WGS) entry which is preliminary data.</text>
</comment>
<dbReference type="InterPro" id="IPR045851">
    <property type="entry name" value="AMP-bd_C_sf"/>
</dbReference>
<evidence type="ECO:0000259" key="5">
    <source>
        <dbReference type="Pfam" id="PF00501"/>
    </source>
</evidence>
<dbReference type="InterPro" id="IPR025110">
    <property type="entry name" value="AMP-bd_C"/>
</dbReference>
<dbReference type="InterPro" id="IPR000873">
    <property type="entry name" value="AMP-dep_synth/lig_dom"/>
</dbReference>
<dbReference type="InterPro" id="IPR020845">
    <property type="entry name" value="AMP-binding_CS"/>
</dbReference>
<comment type="similarity">
    <text evidence="1">Belongs to the ATP-dependent AMP-binding enzyme family.</text>
</comment>